<dbReference type="InterPro" id="IPR011599">
    <property type="entry name" value="PFD_alpha_archaea"/>
</dbReference>
<dbReference type="NCBIfam" id="TIGR00293">
    <property type="entry name" value="prefoldin subunit alpha"/>
    <property type="match status" value="1"/>
</dbReference>
<reference evidence="4 5" key="1">
    <citation type="submission" date="2013-02" db="EMBL/GenBank/DDBJ databases">
        <title>The Genome Annotation of Plasmodium falciparum Vietnam Oak-Knoll (FVO).</title>
        <authorList>
            <consortium name="The Broad Institute Genome Sequencing Platform"/>
            <consortium name="The Broad Institute Genome Sequencing Center for Infectious Disease"/>
            <person name="Neafsey D."/>
            <person name="Hoffman S."/>
            <person name="Volkman S."/>
            <person name="Rosenthal P."/>
            <person name="Walker B."/>
            <person name="Young S.K."/>
            <person name="Zeng Q."/>
            <person name="Gargeya S."/>
            <person name="Fitzgerald M."/>
            <person name="Haas B."/>
            <person name="Abouelleil A."/>
            <person name="Allen A.W."/>
            <person name="Alvarado L."/>
            <person name="Arachchi H.M."/>
            <person name="Berlin A.M."/>
            <person name="Chapman S.B."/>
            <person name="Gainer-Dewar J."/>
            <person name="Goldberg J."/>
            <person name="Griggs A."/>
            <person name="Gujja S."/>
            <person name="Hansen M."/>
            <person name="Howarth C."/>
            <person name="Imamovic A."/>
            <person name="Ireland A."/>
            <person name="Larimer J."/>
            <person name="McCowan C."/>
            <person name="Murphy C."/>
            <person name="Pearson M."/>
            <person name="Poon T.W."/>
            <person name="Priest M."/>
            <person name="Roberts A."/>
            <person name="Saif S."/>
            <person name="Shea T."/>
            <person name="Sisk P."/>
            <person name="Sykes S."/>
            <person name="Wortman J."/>
            <person name="Nusbaum C."/>
            <person name="Birren B."/>
        </authorList>
    </citation>
    <scope>NUCLEOTIDE SEQUENCE [LARGE SCALE GENOMIC DNA]</scope>
    <source>
        <strain evidence="5">Vietnam Oak-Knoll (FVO)</strain>
    </source>
</reference>
<dbReference type="GO" id="GO:1990113">
    <property type="term" value="P:RNA polymerase I assembly"/>
    <property type="evidence" value="ECO:0007669"/>
    <property type="project" value="TreeGrafter"/>
</dbReference>
<dbReference type="EMBL" id="KI925184">
    <property type="protein sequence ID" value="ETW15410.1"/>
    <property type="molecule type" value="Genomic_DNA"/>
</dbReference>
<evidence type="ECO:0000256" key="2">
    <source>
        <dbReference type="SAM" id="Coils"/>
    </source>
</evidence>
<reference evidence="4 5" key="2">
    <citation type="submission" date="2013-02" db="EMBL/GenBank/DDBJ databases">
        <title>The Genome Sequence of Plasmodium falciparum Vietnam Oak-Knoll (FVO).</title>
        <authorList>
            <consortium name="The Broad Institute Genome Sequencing Platform"/>
            <consortium name="The Broad Institute Genome Sequencing Center for Infectious Disease"/>
            <person name="Neafsey D."/>
            <person name="Cheeseman I."/>
            <person name="Volkman S."/>
            <person name="Adams J."/>
            <person name="Walker B."/>
            <person name="Young S.K."/>
            <person name="Zeng Q."/>
            <person name="Gargeya S."/>
            <person name="Fitzgerald M."/>
            <person name="Haas B."/>
            <person name="Abouelleil A."/>
            <person name="Alvarado L."/>
            <person name="Arachchi H.M."/>
            <person name="Berlin A.M."/>
            <person name="Chapman S.B."/>
            <person name="Dewar J."/>
            <person name="Goldberg J."/>
            <person name="Griggs A."/>
            <person name="Gujja S."/>
            <person name="Hansen M."/>
            <person name="Howarth C."/>
            <person name="Imamovic A."/>
            <person name="Larimer J."/>
            <person name="McCowan C."/>
            <person name="Murphy C."/>
            <person name="Neiman D."/>
            <person name="Pearson M."/>
            <person name="Priest M."/>
            <person name="Roberts A."/>
            <person name="Saif S."/>
            <person name="Shea T."/>
            <person name="Sisk P."/>
            <person name="Sykes S."/>
            <person name="Wortman J."/>
            <person name="Nusbaum C."/>
            <person name="Birren B."/>
        </authorList>
    </citation>
    <scope>NUCLEOTIDE SEQUENCE [LARGE SCALE GENOMIC DNA]</scope>
    <source>
        <strain evidence="5">Vietnam Oak-Knoll (FVO)</strain>
    </source>
</reference>
<keyword evidence="2" id="KW-0175">Coiled coil</keyword>
<dbReference type="GO" id="GO:0016272">
    <property type="term" value="C:prefoldin complex"/>
    <property type="evidence" value="ECO:0007669"/>
    <property type="project" value="InterPro"/>
</dbReference>
<name>A0A024UZI7_PLAFA</name>
<dbReference type="GO" id="GO:0051082">
    <property type="term" value="F:unfolded protein binding"/>
    <property type="evidence" value="ECO:0007669"/>
    <property type="project" value="InterPro"/>
</dbReference>
<dbReference type="PANTHER" id="PTHR12674">
    <property type="entry name" value="PREFOLDIN SUBUNIT 5"/>
    <property type="match status" value="1"/>
</dbReference>
<evidence type="ECO:0000313" key="5">
    <source>
        <dbReference type="Proteomes" id="UP000030690"/>
    </source>
</evidence>
<gene>
    <name evidence="4" type="ORF">PFFVO_05704</name>
</gene>
<dbReference type="PANTHER" id="PTHR12674:SF2">
    <property type="entry name" value="PREFOLDIN SUBUNIT 5"/>
    <property type="match status" value="1"/>
</dbReference>
<evidence type="ECO:0000313" key="4">
    <source>
        <dbReference type="EMBL" id="ETW15410.1"/>
    </source>
</evidence>
<dbReference type="GO" id="GO:0006457">
    <property type="term" value="P:protein folding"/>
    <property type="evidence" value="ECO:0007669"/>
    <property type="project" value="InterPro"/>
</dbReference>
<dbReference type="AlphaFoldDB" id="A0A024UZI7"/>
<dbReference type="GO" id="GO:1990115">
    <property type="term" value="P:RNA polymerase III assembly"/>
    <property type="evidence" value="ECO:0007669"/>
    <property type="project" value="TreeGrafter"/>
</dbReference>
<evidence type="ECO:0000256" key="1">
    <source>
        <dbReference type="ARBA" id="ARBA00010048"/>
    </source>
</evidence>
<feature type="compositionally biased region" description="Basic and acidic residues" evidence="3">
    <location>
        <begin position="125"/>
        <end position="141"/>
    </location>
</feature>
<dbReference type="InterPro" id="IPR009053">
    <property type="entry name" value="Prefoldin"/>
</dbReference>
<accession>A0A024UZI7</accession>
<dbReference type="SUPFAM" id="SSF46579">
    <property type="entry name" value="Prefoldin"/>
    <property type="match status" value="1"/>
</dbReference>
<sequence>MACDLEKIEENEREKPNIVIQLNTLGLDELVSLTLKLEQEWKIIKKNYAILESAVVTYDKCKNAVELLNPSKYKTKNFNLFMNELERSELIKLCNKDKTPEENINKETEEKNDKENIGDISSSKENTDINEEKKDDQQEEKQIIKEDEKKSFDVHIPLTSLVYIPGKIVNTDNFLVRMGTNYYVERNSTQVIEYYNNKIKKINEQITKLKITIIEKKNEIDLCKNYIQIKRREQQMNALNMPQQPTSS</sequence>
<feature type="coiled-coil region" evidence="2">
    <location>
        <begin position="192"/>
        <end position="219"/>
    </location>
</feature>
<evidence type="ECO:0000256" key="3">
    <source>
        <dbReference type="SAM" id="MobiDB-lite"/>
    </source>
</evidence>
<comment type="similarity">
    <text evidence="1">Belongs to the prefoldin subunit alpha family.</text>
</comment>
<feature type="region of interest" description="Disordered" evidence="3">
    <location>
        <begin position="101"/>
        <end position="141"/>
    </location>
</feature>
<organism evidence="4 5">
    <name type="scientific">Plasmodium falciparum Vietnam Oak-Knoll</name>
    <name type="common">FVO</name>
    <dbReference type="NCBI Taxonomy" id="1036723"/>
    <lineage>
        <taxon>Eukaryota</taxon>
        <taxon>Sar</taxon>
        <taxon>Alveolata</taxon>
        <taxon>Apicomplexa</taxon>
        <taxon>Aconoidasida</taxon>
        <taxon>Haemosporida</taxon>
        <taxon>Plasmodiidae</taxon>
        <taxon>Plasmodium</taxon>
        <taxon>Plasmodium (Laverania)</taxon>
    </lineage>
</organism>
<feature type="compositionally biased region" description="Basic and acidic residues" evidence="3">
    <location>
        <begin position="101"/>
        <end position="117"/>
    </location>
</feature>
<dbReference type="CDD" id="cd23157">
    <property type="entry name" value="Prefoldin_5"/>
    <property type="match status" value="1"/>
</dbReference>
<dbReference type="InterPro" id="IPR004127">
    <property type="entry name" value="Prefoldin_subunit_alpha"/>
</dbReference>
<dbReference type="Gene3D" id="1.10.287.370">
    <property type="match status" value="1"/>
</dbReference>
<proteinExistence type="inferred from homology"/>
<dbReference type="Proteomes" id="UP000030690">
    <property type="component" value="Unassembled WGS sequence"/>
</dbReference>
<dbReference type="Pfam" id="PF02996">
    <property type="entry name" value="Prefoldin"/>
    <property type="match status" value="1"/>
</dbReference>
<protein>
    <submittedName>
        <fullName evidence="4">Prefoldin, alpha subunit</fullName>
    </submittedName>
</protein>
<dbReference type="GO" id="GO:1990114">
    <property type="term" value="P:RNA polymerase II core complex assembly"/>
    <property type="evidence" value="ECO:0007669"/>
    <property type="project" value="TreeGrafter"/>
</dbReference>
<dbReference type="OrthoDB" id="10267474at2759"/>
<dbReference type="GO" id="GO:0005737">
    <property type="term" value="C:cytoplasm"/>
    <property type="evidence" value="ECO:0007669"/>
    <property type="project" value="TreeGrafter"/>
</dbReference>